<evidence type="ECO:0000256" key="1">
    <source>
        <dbReference type="ARBA" id="ARBA00022737"/>
    </source>
</evidence>
<dbReference type="Proteomes" id="UP000594261">
    <property type="component" value="Chromosome 4"/>
</dbReference>
<dbReference type="AlphaFoldDB" id="A0A7N2R346"/>
<proteinExistence type="predicted"/>
<keyword evidence="4" id="KW-1185">Reference proteome</keyword>
<evidence type="ECO:0000259" key="2">
    <source>
        <dbReference type="Pfam" id="PF03107"/>
    </source>
</evidence>
<dbReference type="InParanoid" id="A0A7N2R346"/>
<dbReference type="InterPro" id="IPR046349">
    <property type="entry name" value="C1-like_sf"/>
</dbReference>
<organism evidence="3 4">
    <name type="scientific">Quercus lobata</name>
    <name type="common">Valley oak</name>
    <dbReference type="NCBI Taxonomy" id="97700"/>
    <lineage>
        <taxon>Eukaryota</taxon>
        <taxon>Viridiplantae</taxon>
        <taxon>Streptophyta</taxon>
        <taxon>Embryophyta</taxon>
        <taxon>Tracheophyta</taxon>
        <taxon>Spermatophyta</taxon>
        <taxon>Magnoliopsida</taxon>
        <taxon>eudicotyledons</taxon>
        <taxon>Gunneridae</taxon>
        <taxon>Pentapetalae</taxon>
        <taxon>rosids</taxon>
        <taxon>fabids</taxon>
        <taxon>Fagales</taxon>
        <taxon>Fagaceae</taxon>
        <taxon>Quercus</taxon>
    </lineage>
</organism>
<dbReference type="SUPFAM" id="SSF57889">
    <property type="entry name" value="Cysteine-rich domain"/>
    <property type="match status" value="1"/>
</dbReference>
<sequence length="178" mass="20675">MVHTLCVIMTWTESLDFVAIISVYHLCNDCRYYLHEECAKLEDEVEHSHHPFQSLKLHGIVDDWDFYCNVCQMGCRGFSYRCTDCNFKMDLLCSLKSKIQLPIHDHKLKLQVGNTETEPFFCDFCHTRCYSHRGRIKALKHSSIETEASEYNNTGELTRMNWLKAGNNPVELSSLSLA</sequence>
<dbReference type="Gramene" id="QL04p041936:mrna">
    <property type="protein sequence ID" value="QL04p041936:mrna:CDS:1"/>
    <property type="gene ID" value="QL04p041936"/>
</dbReference>
<accession>A0A7N2R346</accession>
<dbReference type="EnsemblPlants" id="QL04p041936:mrna">
    <property type="protein sequence ID" value="QL04p041936:mrna:CDS:1"/>
    <property type="gene ID" value="QL04p041936"/>
</dbReference>
<dbReference type="PANTHER" id="PTHR46288:SF27">
    <property type="entry name" value="CYSTEINE_HISTIDINE-RICH C1 DOMAIN FAMILY PROTEIN"/>
    <property type="match status" value="1"/>
</dbReference>
<reference evidence="3 4" key="1">
    <citation type="journal article" date="2016" name="G3 (Bethesda)">
        <title>First Draft Assembly and Annotation of the Genome of a California Endemic Oak Quercus lobata Nee (Fagaceae).</title>
        <authorList>
            <person name="Sork V.L."/>
            <person name="Fitz-Gibbon S.T."/>
            <person name="Puiu D."/>
            <person name="Crepeau M."/>
            <person name="Gugger P.F."/>
            <person name="Sherman R."/>
            <person name="Stevens K."/>
            <person name="Langley C.H."/>
            <person name="Pellegrini M."/>
            <person name="Salzberg S.L."/>
        </authorList>
    </citation>
    <scope>NUCLEOTIDE SEQUENCE [LARGE SCALE GENOMIC DNA]</scope>
    <source>
        <strain evidence="3 4">cv. SW786</strain>
    </source>
</reference>
<protein>
    <recommendedName>
        <fullName evidence="2">DC1 domain-containing protein</fullName>
    </recommendedName>
</protein>
<evidence type="ECO:0000313" key="3">
    <source>
        <dbReference type="EnsemblPlants" id="QL04p041936:mrna:CDS:1"/>
    </source>
</evidence>
<name>A0A7N2R346_QUELO</name>
<dbReference type="Pfam" id="PF03107">
    <property type="entry name" value="C1_2"/>
    <property type="match status" value="1"/>
</dbReference>
<dbReference type="PANTHER" id="PTHR46288">
    <property type="entry name" value="PHORBOL-ESTER/DAG-TYPE DOMAIN-CONTAINING PROTEIN"/>
    <property type="match status" value="1"/>
</dbReference>
<evidence type="ECO:0000313" key="4">
    <source>
        <dbReference type="Proteomes" id="UP000594261"/>
    </source>
</evidence>
<feature type="domain" description="DC1" evidence="2">
    <location>
        <begin position="49"/>
        <end position="93"/>
    </location>
</feature>
<dbReference type="InterPro" id="IPR004146">
    <property type="entry name" value="DC1"/>
</dbReference>
<reference evidence="3" key="2">
    <citation type="submission" date="2021-01" db="UniProtKB">
        <authorList>
            <consortium name="EnsemblPlants"/>
        </authorList>
    </citation>
    <scope>IDENTIFICATION</scope>
</reference>
<dbReference type="EMBL" id="LRBV02000004">
    <property type="status" value="NOT_ANNOTATED_CDS"/>
    <property type="molecule type" value="Genomic_DNA"/>
</dbReference>
<keyword evidence="1" id="KW-0677">Repeat</keyword>